<protein>
    <submittedName>
        <fullName evidence="6">NLR family CARD domain-containing protein 3-like</fullName>
    </submittedName>
</protein>
<dbReference type="Gene3D" id="3.40.50.300">
    <property type="entry name" value="P-loop containing nucleotide triphosphate hydrolases"/>
    <property type="match status" value="1"/>
</dbReference>
<dbReference type="PANTHER" id="PTHR46312">
    <property type="entry name" value="NACHT DOMAIN-CONTAINING PROTEIN"/>
    <property type="match status" value="1"/>
</dbReference>
<dbReference type="InterPro" id="IPR001611">
    <property type="entry name" value="Leu-rich_rpt"/>
</dbReference>
<evidence type="ECO:0000259" key="4">
    <source>
        <dbReference type="PROSITE" id="PS50837"/>
    </source>
</evidence>
<dbReference type="Pfam" id="PF18738">
    <property type="entry name" value="HEPN_DZIP3"/>
    <property type="match status" value="1"/>
</dbReference>
<evidence type="ECO:0000256" key="1">
    <source>
        <dbReference type="ARBA" id="ARBA00022741"/>
    </source>
</evidence>
<sequence>MEEEESRLRRRLVNLLKFEGEDRVRHFLRKTLPAAHGAFTSLTLSDVLQTNKSVMDDLLNGTNGRRKVLSGEQYDLLFPVSGHVSPGSLDIAVMFLLIRYLCQTRSIAWEGWDVYPSPTHKTPVHDIVRVHSIYQDLVVKATTIVTSDSFSSLWDELSSAILRLGGLRDRVERWKNEVPASELPAREREPDSSPGSPVGACAAPASWSDPYPSEGQCGLTRSFSCESDASSEGSVLYSGEGLPPSESTNPKQAQPASAAAAPSGVQQYYLSNVQNVQIGMQTQMSIASEGSQNRTSSEIAAEDHLELVLASCRSVLRVEYKRNLSRIQPLPWNRSFCVPIDDVYTNLDLLEETMEGFKVNRVSLASMEDIFRPRKKLGRRRPLRIVMQGQAGVGKTTSLTKLAVDWSMEKVQALKRINLTFVLRLRLIGQEMSIIDAIFDQLMPKGFPFTKEDLAKCLVEKQDQVLILLDGYDEFDAARCPEIAELLKGRMYPRAVVMTTTRPSKVDEIQPTADTVVEITGFSPENVRQYLQRHFQGQGGKVQELLQHLEPHIANRGIATIPMFTMLISVLYEDKPDIVLPATITGLYQELMSCIIKRYRVKHGEGVEGSGDMTSVLEVVSKVAFECLLSDRVSFGEADLLDKTKEGQVAELGVFTYDDKQAHSRVNGGRHLTFSHKTIQEYLAGCHLASILTTSKRETKKYLTSLDTLQRASELKYAILFACGTSERAATVLIEHLLRIWKNSPGETKKQKQQDFVKLSMQCLYESKAKDRIQLPVLELFPSGKVEFYDVSADVVKYLAHYLQHLKQVEAVTEVSLGDVRGTSLQDADDLGTALQGLNVMHTLRVSRSPHFKIKPIIEKLEKMPSLQHLYLCGMNLGQEGKTLAVALKRMHRAKRTPRTLRVADNNLSQEASESLLTAIGKLTSLTDIDVSVNDLGDTLETLSGSLQHLSELRTLNLRESGLTQKACVALGSAFKTCPLGNLEECNLEGNQVDDRASVQVLLEGLGALMNLRNLNLKGCRIGPDGAVTLSGSLQKLAHLKVVNLEGNGLDLRAAKSLFTSLHHCPDLETVDLNTNFLGSQGVGEFAANFEKTGSLTSLNLSHNVVGDEGLEAVSRHAHHLQHLQYLELSDNPVTNDGFGAFFKSLPTMAALKELDVSGPYGGKLDATDDCVEHLAQALSRLPSLEVLHLRRVAMTSDGFDTFMEAAESHGKLTNVSYRRENLPPLSAYSDSKLLVLW</sequence>
<accession>A0A9J7MM38</accession>
<dbReference type="SUPFAM" id="SSF52540">
    <property type="entry name" value="P-loop containing nucleoside triphosphate hydrolases"/>
    <property type="match status" value="1"/>
</dbReference>
<dbReference type="Pfam" id="PF13516">
    <property type="entry name" value="LRR_6"/>
    <property type="match status" value="3"/>
</dbReference>
<evidence type="ECO:0000313" key="5">
    <source>
        <dbReference type="Proteomes" id="UP000001554"/>
    </source>
</evidence>
<feature type="region of interest" description="Disordered" evidence="3">
    <location>
        <begin position="182"/>
        <end position="207"/>
    </location>
</feature>
<reference evidence="6" key="2">
    <citation type="submission" date="2025-08" db="UniProtKB">
        <authorList>
            <consortium name="RefSeq"/>
        </authorList>
    </citation>
    <scope>IDENTIFICATION</scope>
    <source>
        <strain evidence="6">S238N-H82</strain>
        <tissue evidence="6">Testes</tissue>
    </source>
</reference>
<evidence type="ECO:0000313" key="6">
    <source>
        <dbReference type="RefSeq" id="XP_035672226.1"/>
    </source>
</evidence>
<keyword evidence="2" id="KW-0067">ATP-binding</keyword>
<dbReference type="GO" id="GO:0005524">
    <property type="term" value="F:ATP binding"/>
    <property type="evidence" value="ECO:0007669"/>
    <property type="project" value="UniProtKB-KW"/>
</dbReference>
<keyword evidence="1" id="KW-0547">Nucleotide-binding</keyword>
<feature type="region of interest" description="Disordered" evidence="3">
    <location>
        <begin position="234"/>
        <end position="259"/>
    </location>
</feature>
<gene>
    <name evidence="6" type="primary">LOC118413148</name>
</gene>
<dbReference type="SUPFAM" id="SSF52047">
    <property type="entry name" value="RNI-like"/>
    <property type="match status" value="1"/>
</dbReference>
<dbReference type="InterPro" id="IPR007111">
    <property type="entry name" value="NACHT_NTPase"/>
</dbReference>
<reference evidence="5" key="1">
    <citation type="journal article" date="2020" name="Nat. Ecol. Evol.">
        <title>Deeply conserved synteny resolves early events in vertebrate evolution.</title>
        <authorList>
            <person name="Simakov O."/>
            <person name="Marletaz F."/>
            <person name="Yue J.X."/>
            <person name="O'Connell B."/>
            <person name="Jenkins J."/>
            <person name="Brandt A."/>
            <person name="Calef R."/>
            <person name="Tung C.H."/>
            <person name="Huang T.K."/>
            <person name="Schmutz J."/>
            <person name="Satoh N."/>
            <person name="Yu J.K."/>
            <person name="Putnam N.H."/>
            <person name="Green R.E."/>
            <person name="Rokhsar D.S."/>
        </authorList>
    </citation>
    <scope>NUCLEOTIDE SEQUENCE [LARGE SCALE GENOMIC DNA]</scope>
    <source>
        <strain evidence="5">S238N-H82</strain>
    </source>
</reference>
<dbReference type="PANTHER" id="PTHR46312:SF2">
    <property type="entry name" value="NUCLEOTIDE-BINDING OLIGOMERIZATION DOMAIN-CONTAINING PROTEIN 2-LIKE"/>
    <property type="match status" value="1"/>
</dbReference>
<evidence type="ECO:0000256" key="3">
    <source>
        <dbReference type="SAM" id="MobiDB-lite"/>
    </source>
</evidence>
<keyword evidence="5" id="KW-1185">Reference proteome</keyword>
<proteinExistence type="predicted"/>
<evidence type="ECO:0000256" key="2">
    <source>
        <dbReference type="ARBA" id="ARBA00022840"/>
    </source>
</evidence>
<dbReference type="OrthoDB" id="10013686at2759"/>
<dbReference type="PROSITE" id="PS50837">
    <property type="entry name" value="NACHT"/>
    <property type="match status" value="1"/>
</dbReference>
<dbReference type="SMART" id="SM00368">
    <property type="entry name" value="LRR_RI"/>
    <property type="match status" value="9"/>
</dbReference>
<dbReference type="OMA" id="HITASTW"/>
<dbReference type="GeneID" id="118413148"/>
<dbReference type="Gene3D" id="3.80.10.10">
    <property type="entry name" value="Ribonuclease Inhibitor"/>
    <property type="match status" value="2"/>
</dbReference>
<feature type="domain" description="NACHT" evidence="4">
    <location>
        <begin position="383"/>
        <end position="504"/>
    </location>
</feature>
<dbReference type="RefSeq" id="XP_035672226.1">
    <property type="nucleotide sequence ID" value="XM_035816333.1"/>
</dbReference>
<dbReference type="InterPro" id="IPR032675">
    <property type="entry name" value="LRR_dom_sf"/>
</dbReference>
<dbReference type="AlphaFoldDB" id="A0A9J7MM38"/>
<name>A0A9J7MM38_BRAFL</name>
<organism evidence="5 6">
    <name type="scientific">Branchiostoma floridae</name>
    <name type="common">Florida lancelet</name>
    <name type="synonym">Amphioxus</name>
    <dbReference type="NCBI Taxonomy" id="7739"/>
    <lineage>
        <taxon>Eukaryota</taxon>
        <taxon>Metazoa</taxon>
        <taxon>Chordata</taxon>
        <taxon>Cephalochordata</taxon>
        <taxon>Leptocardii</taxon>
        <taxon>Amphioxiformes</taxon>
        <taxon>Branchiostomatidae</taxon>
        <taxon>Branchiostoma</taxon>
    </lineage>
</organism>
<dbReference type="Proteomes" id="UP000001554">
    <property type="component" value="Chromosome 4"/>
</dbReference>
<dbReference type="Pfam" id="PF05729">
    <property type="entry name" value="NACHT"/>
    <property type="match status" value="1"/>
</dbReference>
<dbReference type="InterPro" id="IPR041249">
    <property type="entry name" value="HEPN_DZIP3"/>
</dbReference>
<dbReference type="KEGG" id="bfo:118413148"/>
<dbReference type="InterPro" id="IPR027417">
    <property type="entry name" value="P-loop_NTPase"/>
</dbReference>